<feature type="binding site" evidence="4 6">
    <location>
        <position position="318"/>
    </location>
    <ligand>
        <name>substrate</name>
    </ligand>
</feature>
<evidence type="ECO:0000313" key="9">
    <source>
        <dbReference type="Proteomes" id="UP000177912"/>
    </source>
</evidence>
<feature type="active site" description="Proton acceptor; specific for D-alanine" evidence="4">
    <location>
        <position position="34"/>
    </location>
</feature>
<dbReference type="SUPFAM" id="SSF50621">
    <property type="entry name" value="Alanine racemase C-terminal domain-like"/>
    <property type="match status" value="1"/>
</dbReference>
<feature type="binding site" evidence="4 6">
    <location>
        <position position="133"/>
    </location>
    <ligand>
        <name>substrate</name>
    </ligand>
</feature>
<dbReference type="InterPro" id="IPR020622">
    <property type="entry name" value="Ala_racemase_pyridoxalP-BS"/>
</dbReference>
<comment type="caution">
    <text evidence="8">The sequence shown here is derived from an EMBL/GenBank/DDBJ whole genome shotgun (WGS) entry which is preliminary data.</text>
</comment>
<comment type="function">
    <text evidence="4">Catalyzes the interconversion of L-alanine and D-alanine. May also act on other amino acids.</text>
</comment>
<evidence type="ECO:0000256" key="4">
    <source>
        <dbReference type="HAMAP-Rule" id="MF_01201"/>
    </source>
</evidence>
<dbReference type="HAMAP" id="MF_01201">
    <property type="entry name" value="Ala_racemase"/>
    <property type="match status" value="1"/>
</dbReference>
<evidence type="ECO:0000259" key="7">
    <source>
        <dbReference type="SMART" id="SM01005"/>
    </source>
</evidence>
<dbReference type="InterPro" id="IPR000821">
    <property type="entry name" value="Ala_racemase"/>
</dbReference>
<organism evidence="8 9">
    <name type="scientific">Candidatus Doudnabacteria bacterium RIFCSPHIGHO2_01_FULL_43_23</name>
    <dbReference type="NCBI Taxonomy" id="1817822"/>
    <lineage>
        <taxon>Bacteria</taxon>
        <taxon>Candidatus Doudnaibacteriota</taxon>
    </lineage>
</organism>
<keyword evidence="3 4" id="KW-0413">Isomerase</keyword>
<dbReference type="GO" id="GO:0030170">
    <property type="term" value="F:pyridoxal phosphate binding"/>
    <property type="evidence" value="ECO:0007669"/>
    <property type="project" value="UniProtKB-UniRule"/>
</dbReference>
<dbReference type="Pfam" id="PF01168">
    <property type="entry name" value="Ala_racemase_N"/>
    <property type="match status" value="1"/>
</dbReference>
<dbReference type="Gene3D" id="3.20.20.10">
    <property type="entry name" value="Alanine racemase"/>
    <property type="match status" value="1"/>
</dbReference>
<dbReference type="PROSITE" id="PS00395">
    <property type="entry name" value="ALANINE_RACEMASE"/>
    <property type="match status" value="1"/>
</dbReference>
<dbReference type="SUPFAM" id="SSF51419">
    <property type="entry name" value="PLP-binding barrel"/>
    <property type="match status" value="1"/>
</dbReference>
<comment type="catalytic activity">
    <reaction evidence="4">
        <text>L-alanine = D-alanine</text>
        <dbReference type="Rhea" id="RHEA:20249"/>
        <dbReference type="ChEBI" id="CHEBI:57416"/>
        <dbReference type="ChEBI" id="CHEBI:57972"/>
        <dbReference type="EC" id="5.1.1.1"/>
    </reaction>
</comment>
<sequence length="376" mass="42057">MLTWLEISKKNLLFNIAQLRKVIGTKVKLLAVIKANAYGHGVKEVGNIIKNKVDWFGVANAYEALLLRDQKINNPILVLSYYENESYRLTQAIQKKISLVVYTKDQVLLLDSIAKKLKKKAFVHLKIDSGTSRVGILPNEVERFVSYIKKCKHIEIEGVFSHFSDSEADLKYSKKQLTIFKNALEKVRSSYPLALGHMACSAATVVIPSSHLNLARTGIMIYGLHPSKKTNHSPGKKDYIGQNIRLKPVLTWKTKIMQVKNIPAGSYVGYGRTFKTKRETKLVVLPVGYADGYDRGLSNVGQVLISGKRARVIGRICMNLMMIDATGVPAKAGQEVVLIGRQGKQQIFAEDSAEKLGTINYEVVTRISWTLPRIVK</sequence>
<dbReference type="InterPro" id="IPR009006">
    <property type="entry name" value="Ala_racemase/Decarboxylase_C"/>
</dbReference>
<gene>
    <name evidence="8" type="ORF">A2826_00940</name>
</gene>
<dbReference type="PANTHER" id="PTHR30511">
    <property type="entry name" value="ALANINE RACEMASE"/>
    <property type="match status" value="1"/>
</dbReference>
<proteinExistence type="inferred from homology"/>
<dbReference type="AlphaFoldDB" id="A0A1F5NR50"/>
<dbReference type="SMART" id="SM01005">
    <property type="entry name" value="Ala_racemase_C"/>
    <property type="match status" value="1"/>
</dbReference>
<accession>A0A1F5NR50</accession>
<dbReference type="Gene3D" id="2.40.37.10">
    <property type="entry name" value="Lyase, Ornithine Decarboxylase, Chain A, domain 1"/>
    <property type="match status" value="1"/>
</dbReference>
<dbReference type="InterPro" id="IPR001608">
    <property type="entry name" value="Ala_racemase_N"/>
</dbReference>
<evidence type="ECO:0000256" key="6">
    <source>
        <dbReference type="PIRSR" id="PIRSR600821-52"/>
    </source>
</evidence>
<dbReference type="GO" id="GO:0008784">
    <property type="term" value="F:alanine racemase activity"/>
    <property type="evidence" value="ECO:0007669"/>
    <property type="project" value="UniProtKB-UniRule"/>
</dbReference>
<dbReference type="CDD" id="cd00430">
    <property type="entry name" value="PLPDE_III_AR"/>
    <property type="match status" value="1"/>
</dbReference>
<evidence type="ECO:0000256" key="2">
    <source>
        <dbReference type="ARBA" id="ARBA00022898"/>
    </source>
</evidence>
<protein>
    <recommendedName>
        <fullName evidence="4">Alanine racemase</fullName>
        <ecNumber evidence="4">5.1.1.1</ecNumber>
    </recommendedName>
</protein>
<dbReference type="PANTHER" id="PTHR30511:SF0">
    <property type="entry name" value="ALANINE RACEMASE, CATABOLIC-RELATED"/>
    <property type="match status" value="1"/>
</dbReference>
<feature type="modified residue" description="N6-(pyridoxal phosphate)lysine" evidence="4 5">
    <location>
        <position position="34"/>
    </location>
</feature>
<dbReference type="InterPro" id="IPR029066">
    <property type="entry name" value="PLP-binding_barrel"/>
</dbReference>
<dbReference type="UniPathway" id="UPA00042">
    <property type="reaction ID" value="UER00497"/>
</dbReference>
<reference evidence="8 9" key="1">
    <citation type="journal article" date="2016" name="Nat. Commun.">
        <title>Thousands of microbial genomes shed light on interconnected biogeochemical processes in an aquifer system.</title>
        <authorList>
            <person name="Anantharaman K."/>
            <person name="Brown C.T."/>
            <person name="Hug L.A."/>
            <person name="Sharon I."/>
            <person name="Castelle C.J."/>
            <person name="Probst A.J."/>
            <person name="Thomas B.C."/>
            <person name="Singh A."/>
            <person name="Wilkins M.J."/>
            <person name="Karaoz U."/>
            <person name="Brodie E.L."/>
            <person name="Williams K.H."/>
            <person name="Hubbard S.S."/>
            <person name="Banfield J.F."/>
        </authorList>
    </citation>
    <scope>NUCLEOTIDE SEQUENCE [LARGE SCALE GENOMIC DNA]</scope>
</reference>
<evidence type="ECO:0000256" key="5">
    <source>
        <dbReference type="PIRSR" id="PIRSR600821-50"/>
    </source>
</evidence>
<dbReference type="FunFam" id="3.20.20.10:FF:000002">
    <property type="entry name" value="Alanine racemase"/>
    <property type="match status" value="1"/>
</dbReference>
<dbReference type="EC" id="5.1.1.1" evidence="4"/>
<feature type="active site" description="Proton acceptor; specific for L-alanine" evidence="4">
    <location>
        <position position="270"/>
    </location>
</feature>
<feature type="domain" description="Alanine racemase C-terminal" evidence="7">
    <location>
        <begin position="249"/>
        <end position="376"/>
    </location>
</feature>
<comment type="similarity">
    <text evidence="4">Belongs to the alanine racemase family.</text>
</comment>
<dbReference type="NCBIfam" id="TIGR00492">
    <property type="entry name" value="alr"/>
    <property type="match status" value="1"/>
</dbReference>
<evidence type="ECO:0000256" key="3">
    <source>
        <dbReference type="ARBA" id="ARBA00023235"/>
    </source>
</evidence>
<dbReference type="Pfam" id="PF00842">
    <property type="entry name" value="Ala_racemase_C"/>
    <property type="match status" value="1"/>
</dbReference>
<dbReference type="EMBL" id="MFEI01000042">
    <property type="protein sequence ID" value="OGE80034.1"/>
    <property type="molecule type" value="Genomic_DNA"/>
</dbReference>
<dbReference type="STRING" id="1817822.A2826_00940"/>
<keyword evidence="2 4" id="KW-0663">Pyridoxal phosphate</keyword>
<dbReference type="Proteomes" id="UP000177912">
    <property type="component" value="Unassembled WGS sequence"/>
</dbReference>
<comment type="pathway">
    <text evidence="4">Amino-acid biosynthesis; D-alanine biosynthesis; D-alanine from L-alanine: step 1/1.</text>
</comment>
<dbReference type="GO" id="GO:0030632">
    <property type="term" value="P:D-alanine biosynthetic process"/>
    <property type="evidence" value="ECO:0007669"/>
    <property type="project" value="UniProtKB-UniRule"/>
</dbReference>
<dbReference type="PRINTS" id="PR00992">
    <property type="entry name" value="ALARACEMASE"/>
</dbReference>
<evidence type="ECO:0000313" key="8">
    <source>
        <dbReference type="EMBL" id="OGE80034.1"/>
    </source>
</evidence>
<comment type="cofactor">
    <cofactor evidence="1 4 5">
        <name>pyridoxal 5'-phosphate</name>
        <dbReference type="ChEBI" id="CHEBI:597326"/>
    </cofactor>
</comment>
<name>A0A1F5NR50_9BACT</name>
<dbReference type="GO" id="GO:0005829">
    <property type="term" value="C:cytosol"/>
    <property type="evidence" value="ECO:0007669"/>
    <property type="project" value="TreeGrafter"/>
</dbReference>
<dbReference type="InterPro" id="IPR011079">
    <property type="entry name" value="Ala_racemase_C"/>
</dbReference>
<evidence type="ECO:0000256" key="1">
    <source>
        <dbReference type="ARBA" id="ARBA00001933"/>
    </source>
</evidence>